<organism evidence="15 16">
    <name type="scientific">Eragrostis curvula</name>
    <name type="common">weeping love grass</name>
    <dbReference type="NCBI Taxonomy" id="38414"/>
    <lineage>
        <taxon>Eukaryota</taxon>
        <taxon>Viridiplantae</taxon>
        <taxon>Streptophyta</taxon>
        <taxon>Embryophyta</taxon>
        <taxon>Tracheophyta</taxon>
        <taxon>Spermatophyta</taxon>
        <taxon>Magnoliopsida</taxon>
        <taxon>Liliopsida</taxon>
        <taxon>Poales</taxon>
        <taxon>Poaceae</taxon>
        <taxon>PACMAD clade</taxon>
        <taxon>Chloridoideae</taxon>
        <taxon>Eragrostideae</taxon>
        <taxon>Eragrostidinae</taxon>
        <taxon>Eragrostis</taxon>
    </lineage>
</organism>
<comment type="catalytic activity">
    <reaction evidence="10">
        <text>O-phospho-L-seryl-[protein] + H2O = L-seryl-[protein] + phosphate</text>
        <dbReference type="Rhea" id="RHEA:20629"/>
        <dbReference type="Rhea" id="RHEA-COMP:9863"/>
        <dbReference type="Rhea" id="RHEA-COMP:11604"/>
        <dbReference type="ChEBI" id="CHEBI:15377"/>
        <dbReference type="ChEBI" id="CHEBI:29999"/>
        <dbReference type="ChEBI" id="CHEBI:43474"/>
        <dbReference type="ChEBI" id="CHEBI:83421"/>
        <dbReference type="EC" id="3.1.3.16"/>
    </reaction>
</comment>
<comment type="catalytic activity">
    <reaction evidence="11">
        <text>O-phospho-L-threonyl-[protein] + H2O = L-threonyl-[protein] + phosphate</text>
        <dbReference type="Rhea" id="RHEA:47004"/>
        <dbReference type="Rhea" id="RHEA-COMP:11060"/>
        <dbReference type="Rhea" id="RHEA-COMP:11605"/>
        <dbReference type="ChEBI" id="CHEBI:15377"/>
        <dbReference type="ChEBI" id="CHEBI:30013"/>
        <dbReference type="ChEBI" id="CHEBI:43474"/>
        <dbReference type="ChEBI" id="CHEBI:61977"/>
        <dbReference type="EC" id="3.1.3.16"/>
    </reaction>
</comment>
<dbReference type="Gramene" id="TVU08348">
    <property type="protein sequence ID" value="TVU08348"/>
    <property type="gene ID" value="EJB05_41751"/>
</dbReference>
<comment type="similarity">
    <text evidence="3 12">Belongs to the PP2C family.</text>
</comment>
<sequence>MHGDEAWAPEALLRPAGDFLSAVGPHCHWVVTVLRNFPFPPSIFPPPPAGPVFPSDFVSSPISSRPFWESVAPHRRRPHRLRRGAQLHSATPNSRPSLVKGRVPPPSTTGAALALSRDWRSIRTRISSLVGGTFVRMGVYLSTPKTEKLSEDGENDKLKFGLSSMQGWRATMEDAHSAVLDLDKDTSFFGVFDGHGGKVVAKFCAKYLHREVLNSEAYAAGDLGTAVHRAFFRMDEMMRGQRGWRELQALGDKINQFTGMIEGLIWSPKGSDSNVEHDDWAFEEGPHSDFTGPNCGCTACVAIIRNRQLIVANAGDSRCVISRNGQAYNLSRDHKPELEAERERIQSAGGYIQMGRVNGTLNLSRAIGDMEFKQNKFLSPDKQILTANPDINIVELADDDDFLVLACDGIWDCMSSQQLVDFIHEHINTEPSLSAVCEKVLDRCLAPSTLGGEGCDNMTMILVQFKKPISQNKEANGAEQSAGDADHTETRVAEENDS</sequence>
<evidence type="ECO:0000256" key="6">
    <source>
        <dbReference type="ARBA" id="ARBA00022801"/>
    </source>
</evidence>
<evidence type="ECO:0000256" key="5">
    <source>
        <dbReference type="ARBA" id="ARBA00022723"/>
    </source>
</evidence>
<feature type="non-terminal residue" evidence="15">
    <location>
        <position position="1"/>
    </location>
</feature>
<dbReference type="AlphaFoldDB" id="A0A5J9TBI0"/>
<feature type="domain" description="PPM-type phosphatase" evidence="14">
    <location>
        <begin position="159"/>
        <end position="465"/>
    </location>
</feature>
<dbReference type="Proteomes" id="UP000324897">
    <property type="component" value="Chromosome 3"/>
</dbReference>
<dbReference type="CDD" id="cd00143">
    <property type="entry name" value="PP2Cc"/>
    <property type="match status" value="1"/>
</dbReference>
<evidence type="ECO:0000259" key="14">
    <source>
        <dbReference type="PROSITE" id="PS51746"/>
    </source>
</evidence>
<dbReference type="OrthoDB" id="10264738at2759"/>
<dbReference type="SMART" id="SM00332">
    <property type="entry name" value="PP2Cc"/>
    <property type="match status" value="1"/>
</dbReference>
<dbReference type="InterPro" id="IPR015655">
    <property type="entry name" value="PP2C"/>
</dbReference>
<evidence type="ECO:0000256" key="4">
    <source>
        <dbReference type="ARBA" id="ARBA00013081"/>
    </source>
</evidence>
<dbReference type="GO" id="GO:0004722">
    <property type="term" value="F:protein serine/threonine phosphatase activity"/>
    <property type="evidence" value="ECO:0007669"/>
    <property type="project" value="UniProtKB-EC"/>
</dbReference>
<evidence type="ECO:0000256" key="10">
    <source>
        <dbReference type="ARBA" id="ARBA00047761"/>
    </source>
</evidence>
<keyword evidence="16" id="KW-1185">Reference proteome</keyword>
<dbReference type="PANTHER" id="PTHR13832">
    <property type="entry name" value="PROTEIN PHOSPHATASE 2C"/>
    <property type="match status" value="1"/>
</dbReference>
<dbReference type="Pfam" id="PF00481">
    <property type="entry name" value="PP2C"/>
    <property type="match status" value="2"/>
</dbReference>
<evidence type="ECO:0000256" key="2">
    <source>
        <dbReference type="ARBA" id="ARBA00001946"/>
    </source>
</evidence>
<dbReference type="PANTHER" id="PTHR13832:SF385">
    <property type="entry name" value="PROTEIN PHOSPHATASE 2C 58-RELATED"/>
    <property type="match status" value="1"/>
</dbReference>
<dbReference type="SMART" id="SM00331">
    <property type="entry name" value="PP2C_SIG"/>
    <property type="match status" value="1"/>
</dbReference>
<comment type="caution">
    <text evidence="15">The sequence shown here is derived from an EMBL/GenBank/DDBJ whole genome shotgun (WGS) entry which is preliminary data.</text>
</comment>
<keyword evidence="7" id="KW-0460">Magnesium</keyword>
<evidence type="ECO:0000256" key="12">
    <source>
        <dbReference type="RuleBase" id="RU003465"/>
    </source>
</evidence>
<keyword evidence="5" id="KW-0479">Metal-binding</keyword>
<feature type="region of interest" description="Disordered" evidence="13">
    <location>
        <begin position="83"/>
        <end position="107"/>
    </location>
</feature>
<dbReference type="InterPro" id="IPR001932">
    <property type="entry name" value="PPM-type_phosphatase-like_dom"/>
</dbReference>
<feature type="compositionally biased region" description="Basic and acidic residues" evidence="13">
    <location>
        <begin position="484"/>
        <end position="498"/>
    </location>
</feature>
<evidence type="ECO:0000256" key="9">
    <source>
        <dbReference type="ARBA" id="ARBA00023211"/>
    </source>
</evidence>
<evidence type="ECO:0000313" key="15">
    <source>
        <dbReference type="EMBL" id="TVU08348.1"/>
    </source>
</evidence>
<evidence type="ECO:0000256" key="1">
    <source>
        <dbReference type="ARBA" id="ARBA00001936"/>
    </source>
</evidence>
<dbReference type="PROSITE" id="PS01032">
    <property type="entry name" value="PPM_1"/>
    <property type="match status" value="1"/>
</dbReference>
<keyword evidence="9" id="KW-0464">Manganese</keyword>
<evidence type="ECO:0000313" key="16">
    <source>
        <dbReference type="Proteomes" id="UP000324897"/>
    </source>
</evidence>
<feature type="region of interest" description="Disordered" evidence="13">
    <location>
        <begin position="472"/>
        <end position="498"/>
    </location>
</feature>
<evidence type="ECO:0000256" key="13">
    <source>
        <dbReference type="SAM" id="MobiDB-lite"/>
    </source>
</evidence>
<evidence type="ECO:0000256" key="8">
    <source>
        <dbReference type="ARBA" id="ARBA00022912"/>
    </source>
</evidence>
<dbReference type="EMBL" id="RWGY01000039">
    <property type="protein sequence ID" value="TVU08348.1"/>
    <property type="molecule type" value="Genomic_DNA"/>
</dbReference>
<dbReference type="PROSITE" id="PS51746">
    <property type="entry name" value="PPM_2"/>
    <property type="match status" value="1"/>
</dbReference>
<accession>A0A5J9TBI0</accession>
<comment type="cofactor">
    <cofactor evidence="2">
        <name>Mg(2+)</name>
        <dbReference type="ChEBI" id="CHEBI:18420"/>
    </cofactor>
</comment>
<evidence type="ECO:0000256" key="7">
    <source>
        <dbReference type="ARBA" id="ARBA00022842"/>
    </source>
</evidence>
<reference evidence="15 16" key="1">
    <citation type="journal article" date="2019" name="Sci. Rep.">
        <title>A high-quality genome of Eragrostis curvula grass provides insights into Poaceae evolution and supports new strategies to enhance forage quality.</title>
        <authorList>
            <person name="Carballo J."/>
            <person name="Santos B.A.C.M."/>
            <person name="Zappacosta D."/>
            <person name="Garbus I."/>
            <person name="Selva J.P."/>
            <person name="Gallo C.A."/>
            <person name="Diaz A."/>
            <person name="Albertini E."/>
            <person name="Caccamo M."/>
            <person name="Echenique V."/>
        </authorList>
    </citation>
    <scope>NUCLEOTIDE SEQUENCE [LARGE SCALE GENOMIC DNA]</scope>
    <source>
        <strain evidence="16">cv. Victoria</strain>
        <tissue evidence="15">Leaf</tissue>
    </source>
</reference>
<dbReference type="EC" id="3.1.3.16" evidence="4"/>
<evidence type="ECO:0000256" key="11">
    <source>
        <dbReference type="ARBA" id="ARBA00048336"/>
    </source>
</evidence>
<proteinExistence type="inferred from homology"/>
<dbReference type="InterPro" id="IPR000222">
    <property type="entry name" value="PP2C_BS"/>
</dbReference>
<dbReference type="InterPro" id="IPR036457">
    <property type="entry name" value="PPM-type-like_dom_sf"/>
</dbReference>
<keyword evidence="8 12" id="KW-0904">Protein phosphatase</keyword>
<gene>
    <name evidence="15" type="ORF">EJB05_41751</name>
</gene>
<dbReference type="GO" id="GO:0046872">
    <property type="term" value="F:metal ion binding"/>
    <property type="evidence" value="ECO:0007669"/>
    <property type="project" value="UniProtKB-KW"/>
</dbReference>
<dbReference type="Gene3D" id="3.60.40.10">
    <property type="entry name" value="PPM-type phosphatase domain"/>
    <property type="match status" value="1"/>
</dbReference>
<comment type="cofactor">
    <cofactor evidence="1">
        <name>Mn(2+)</name>
        <dbReference type="ChEBI" id="CHEBI:29035"/>
    </cofactor>
</comment>
<evidence type="ECO:0000256" key="3">
    <source>
        <dbReference type="ARBA" id="ARBA00006702"/>
    </source>
</evidence>
<keyword evidence="6 12" id="KW-0378">Hydrolase</keyword>
<dbReference type="SUPFAM" id="SSF81606">
    <property type="entry name" value="PP2C-like"/>
    <property type="match status" value="1"/>
</dbReference>
<protein>
    <recommendedName>
        <fullName evidence="4">protein-serine/threonine phosphatase</fullName>
        <ecNumber evidence="4">3.1.3.16</ecNumber>
    </recommendedName>
</protein>
<name>A0A5J9TBI0_9POAL</name>